<dbReference type="GO" id="GO:0005765">
    <property type="term" value="C:lysosomal membrane"/>
    <property type="evidence" value="ECO:0007669"/>
    <property type="project" value="TreeGrafter"/>
</dbReference>
<evidence type="ECO:0000313" key="5">
    <source>
        <dbReference type="EMBL" id="GMR42210.1"/>
    </source>
</evidence>
<feature type="non-terminal residue" evidence="5">
    <location>
        <position position="1"/>
    </location>
</feature>
<evidence type="ECO:0000259" key="4">
    <source>
        <dbReference type="Pfam" id="PF04841"/>
    </source>
</evidence>
<comment type="caution">
    <text evidence="5">The sequence shown here is derived from an EMBL/GenBank/DDBJ whole genome shotgun (WGS) entry which is preliminary data.</text>
</comment>
<protein>
    <recommendedName>
        <fullName evidence="2">Vacuolar protein sorting-associated protein 16 homolog</fullName>
    </recommendedName>
</protein>
<keyword evidence="6" id="KW-1185">Reference proteome</keyword>
<dbReference type="Pfam" id="PF04840">
    <property type="entry name" value="Vps16_C"/>
    <property type="match status" value="1"/>
</dbReference>
<feature type="domain" description="Vps16 C-terminal" evidence="3">
    <location>
        <begin position="493"/>
        <end position="795"/>
    </location>
</feature>
<evidence type="ECO:0000256" key="1">
    <source>
        <dbReference type="ARBA" id="ARBA00009250"/>
    </source>
</evidence>
<feature type="domain" description="Vps16 N-terminal" evidence="4">
    <location>
        <begin position="20"/>
        <end position="388"/>
    </location>
</feature>
<accession>A0AAN4ZS84</accession>
<proteinExistence type="inferred from homology"/>
<dbReference type="PANTHER" id="PTHR12811">
    <property type="entry name" value="VACUOLAR PROTEIN SORTING VPS16"/>
    <property type="match status" value="1"/>
</dbReference>
<reference evidence="6" key="1">
    <citation type="submission" date="2022-10" db="EMBL/GenBank/DDBJ databases">
        <title>Genome assembly of Pristionchus species.</title>
        <authorList>
            <person name="Yoshida K."/>
            <person name="Sommer R.J."/>
        </authorList>
    </citation>
    <scope>NUCLEOTIDE SEQUENCE [LARGE SCALE GENOMIC DNA]</scope>
    <source>
        <strain evidence="6">RS5460</strain>
    </source>
</reference>
<dbReference type="GO" id="GO:0005768">
    <property type="term" value="C:endosome"/>
    <property type="evidence" value="ECO:0007669"/>
    <property type="project" value="TreeGrafter"/>
</dbReference>
<evidence type="ECO:0000313" key="6">
    <source>
        <dbReference type="Proteomes" id="UP001328107"/>
    </source>
</evidence>
<comment type="similarity">
    <text evidence="1">Belongs to the VPS16 family.</text>
</comment>
<name>A0AAN4ZS84_9BILA</name>
<dbReference type="InterPro" id="IPR006926">
    <property type="entry name" value="Vps16_N"/>
</dbReference>
<dbReference type="InterPro" id="IPR006925">
    <property type="entry name" value="Vps16_C"/>
</dbReference>
<dbReference type="PANTHER" id="PTHR12811:SF0">
    <property type="entry name" value="VACUOLAR PROTEIN SORTING-ASSOCIATED PROTEIN 16 HOMOLOG"/>
    <property type="match status" value="1"/>
</dbReference>
<evidence type="ECO:0000256" key="2">
    <source>
        <dbReference type="ARBA" id="ARBA00017947"/>
    </source>
</evidence>
<dbReference type="EMBL" id="BTRK01000003">
    <property type="protein sequence ID" value="GMR42210.1"/>
    <property type="molecule type" value="Genomic_DNA"/>
</dbReference>
<sequence>DDWVPIGNSKLKLERIYDDINLNLKEAIHFSACPYSGPIAICSANGASSFKITVHDAAGKLYCVVEVADVIHMEWTRGHRLVVVSSRGSVSLFTPLGEKVKDFILVRDVHVMSCLLFGASRHSGLALLDDAHRITVVNNVTDPVIWTIHPKERPTTWTLMQAHSEVTSVVVVVKTTFYRSSQGEALQMMDTPWAASEGEYMECGSDWTNERLALLHSSNIIHVTRSDLSILISSISLSSSLPIHSIGWISHSILFIDRKPSSVHFVSTNDSTAVYEHSSPFVQLGVECDGVRVYSGDSLTFISHITQAESQVREVGTDAEGANLLFAQSIMDEGSTKRTPFEFIMAVKNLPKAIEECTAAAEKTRPPALQKTLMKAARMGMAFSCSFDSCSFISLLRSMRVVNECALRRTAIPITLTQLSELSFPSLLSRLVDIDHFGLGVKLSQWMSKDGVDTDRVVLAWLKKLIVKARRKNESAEMIDEVIAEKMKEFPHVAFADAAEKAMEVGATDLAKRLIAREKNDERQVECLLKLGQVGEALARADAMQQPRLIHMVLKHLTRTLTKAQLEVQIHKIPNVACVYQEYVKQQSSGNQILSLLTQSSDYEKLIMYHMETAVAIGEGPFASEEREQALMEGKEAANLMKDTSLGELLQEAVTRGESTRRAVMEAVADPEAVARIAKQAKLSEKQVHEWTVEGLARAHRWSHLMEFAKRKSPIGYAPFVRACLHQGRKDEAEKYLVKATAATDQIEANLLLGHFVRAAKIAFDRRERDMLQKIWRRSVVEDTETARKVMTMIDSL</sequence>
<dbReference type="GO" id="GO:0003779">
    <property type="term" value="F:actin binding"/>
    <property type="evidence" value="ECO:0007669"/>
    <property type="project" value="TreeGrafter"/>
</dbReference>
<dbReference type="GO" id="GO:0030897">
    <property type="term" value="C:HOPS complex"/>
    <property type="evidence" value="ECO:0007669"/>
    <property type="project" value="TreeGrafter"/>
</dbReference>
<gene>
    <name evidence="5" type="ORF">PMAYCL1PPCAC_12405</name>
</gene>
<dbReference type="Pfam" id="PF04841">
    <property type="entry name" value="Vps16_N"/>
    <property type="match status" value="1"/>
</dbReference>
<dbReference type="GO" id="GO:0042144">
    <property type="term" value="P:vacuole fusion, non-autophagic"/>
    <property type="evidence" value="ECO:0007669"/>
    <property type="project" value="TreeGrafter"/>
</dbReference>
<dbReference type="GO" id="GO:0016197">
    <property type="term" value="P:endosomal transport"/>
    <property type="evidence" value="ECO:0007669"/>
    <property type="project" value="TreeGrafter"/>
</dbReference>
<organism evidence="5 6">
    <name type="scientific">Pristionchus mayeri</name>
    <dbReference type="NCBI Taxonomy" id="1317129"/>
    <lineage>
        <taxon>Eukaryota</taxon>
        <taxon>Metazoa</taxon>
        <taxon>Ecdysozoa</taxon>
        <taxon>Nematoda</taxon>
        <taxon>Chromadorea</taxon>
        <taxon>Rhabditida</taxon>
        <taxon>Rhabditina</taxon>
        <taxon>Diplogasteromorpha</taxon>
        <taxon>Diplogasteroidea</taxon>
        <taxon>Neodiplogasteridae</taxon>
        <taxon>Pristionchus</taxon>
    </lineage>
</organism>
<dbReference type="GO" id="GO:0006886">
    <property type="term" value="P:intracellular protein transport"/>
    <property type="evidence" value="ECO:0007669"/>
    <property type="project" value="InterPro"/>
</dbReference>
<dbReference type="PIRSF" id="PIRSF007949">
    <property type="entry name" value="VPS16"/>
    <property type="match status" value="1"/>
</dbReference>
<dbReference type="Proteomes" id="UP001328107">
    <property type="component" value="Unassembled WGS sequence"/>
</dbReference>
<dbReference type="AlphaFoldDB" id="A0AAN4ZS84"/>
<evidence type="ECO:0000259" key="3">
    <source>
        <dbReference type="Pfam" id="PF04840"/>
    </source>
</evidence>
<dbReference type="InterPro" id="IPR016534">
    <property type="entry name" value="VPS16"/>
</dbReference>